<feature type="transmembrane region" description="Helical" evidence="6">
    <location>
        <begin position="163"/>
        <end position="181"/>
    </location>
</feature>
<organism evidence="8 9">
    <name type="scientific">Ginsengibacter hankyongi</name>
    <dbReference type="NCBI Taxonomy" id="2607284"/>
    <lineage>
        <taxon>Bacteria</taxon>
        <taxon>Pseudomonadati</taxon>
        <taxon>Bacteroidota</taxon>
        <taxon>Chitinophagia</taxon>
        <taxon>Chitinophagales</taxon>
        <taxon>Chitinophagaceae</taxon>
        <taxon>Ginsengibacter</taxon>
    </lineage>
</organism>
<evidence type="ECO:0000313" key="8">
    <source>
        <dbReference type="EMBL" id="KAA9035905.1"/>
    </source>
</evidence>
<evidence type="ECO:0000259" key="7">
    <source>
        <dbReference type="Pfam" id="PF00892"/>
    </source>
</evidence>
<dbReference type="Pfam" id="PF00892">
    <property type="entry name" value="EamA"/>
    <property type="match status" value="2"/>
</dbReference>
<accession>A0A5J5IFZ5</accession>
<feature type="domain" description="EamA" evidence="7">
    <location>
        <begin position="14"/>
        <end position="146"/>
    </location>
</feature>
<reference evidence="8 9" key="1">
    <citation type="submission" date="2019-09" db="EMBL/GenBank/DDBJ databases">
        <title>Draft genome sequence of Ginsengibacter sp. BR5-29.</title>
        <authorList>
            <person name="Im W.-T."/>
        </authorList>
    </citation>
    <scope>NUCLEOTIDE SEQUENCE [LARGE SCALE GENOMIC DNA]</scope>
    <source>
        <strain evidence="8 9">BR5-29</strain>
    </source>
</reference>
<dbReference type="GO" id="GO:0016020">
    <property type="term" value="C:membrane"/>
    <property type="evidence" value="ECO:0007669"/>
    <property type="project" value="UniProtKB-SubCell"/>
</dbReference>
<feature type="transmembrane region" description="Helical" evidence="6">
    <location>
        <begin position="233"/>
        <end position="252"/>
    </location>
</feature>
<sequence>MDSLNKKNTSPLKVVLAFATVYIVWGSTYFFIQKAITGFPPLLLGAIRFLIAGFLMLVWTGLKGENIFVLKDIKHAAVSGFLMLTVGTGAVIWVEQYLPSAMVAIMVSSGPIWFILLDKPMWAKNFKSKATIVGLILGFAGVILLFSQQIIEAFSAAGNRRELAGLAILIIGSMAWAGGSLYSKYKSTGGSVLVNSGWQIFAAGIAFIPGSLIRGEVQHLNWSAISTSAWLSVAYLIFFGSIAAFSAYVWLLQVRPAMQVSTHAYVNPVVAVLLGVFFANEHITLMQVLGLVTILGSVSIINLVKYRMGRVAAQKENDVAQRHVLVEPVLKYRATATIQPAKD</sequence>
<gene>
    <name evidence="8" type="ORF">FW778_20365</name>
</gene>
<evidence type="ECO:0000256" key="5">
    <source>
        <dbReference type="ARBA" id="ARBA00023136"/>
    </source>
</evidence>
<evidence type="ECO:0000256" key="4">
    <source>
        <dbReference type="ARBA" id="ARBA00022989"/>
    </source>
</evidence>
<dbReference type="PANTHER" id="PTHR32322">
    <property type="entry name" value="INNER MEMBRANE TRANSPORTER"/>
    <property type="match status" value="1"/>
</dbReference>
<evidence type="ECO:0000313" key="9">
    <source>
        <dbReference type="Proteomes" id="UP000326903"/>
    </source>
</evidence>
<feature type="transmembrane region" description="Helical" evidence="6">
    <location>
        <begin position="12"/>
        <end position="32"/>
    </location>
</feature>
<comment type="similarity">
    <text evidence="2">Belongs to the EamA transporter family.</text>
</comment>
<evidence type="ECO:0000256" key="1">
    <source>
        <dbReference type="ARBA" id="ARBA00004141"/>
    </source>
</evidence>
<proteinExistence type="inferred from homology"/>
<keyword evidence="9" id="KW-1185">Reference proteome</keyword>
<dbReference type="SUPFAM" id="SSF103481">
    <property type="entry name" value="Multidrug resistance efflux transporter EmrE"/>
    <property type="match status" value="2"/>
</dbReference>
<feature type="transmembrane region" description="Helical" evidence="6">
    <location>
        <begin position="130"/>
        <end position="151"/>
    </location>
</feature>
<feature type="domain" description="EamA" evidence="7">
    <location>
        <begin position="165"/>
        <end position="302"/>
    </location>
</feature>
<dbReference type="InterPro" id="IPR000620">
    <property type="entry name" value="EamA_dom"/>
</dbReference>
<comment type="caution">
    <text evidence="8">The sequence shown here is derived from an EMBL/GenBank/DDBJ whole genome shotgun (WGS) entry which is preliminary data.</text>
</comment>
<dbReference type="RefSeq" id="WP_150416732.1">
    <property type="nucleotide sequence ID" value="NZ_VYQF01000010.1"/>
</dbReference>
<feature type="transmembrane region" description="Helical" evidence="6">
    <location>
        <begin position="193"/>
        <end position="213"/>
    </location>
</feature>
<dbReference type="AlphaFoldDB" id="A0A5J5IFZ5"/>
<dbReference type="PANTHER" id="PTHR32322:SF2">
    <property type="entry name" value="EAMA DOMAIN-CONTAINING PROTEIN"/>
    <property type="match status" value="1"/>
</dbReference>
<feature type="transmembrane region" description="Helical" evidence="6">
    <location>
        <begin position="264"/>
        <end position="279"/>
    </location>
</feature>
<name>A0A5J5IFZ5_9BACT</name>
<evidence type="ECO:0000256" key="3">
    <source>
        <dbReference type="ARBA" id="ARBA00022692"/>
    </source>
</evidence>
<dbReference type="InterPro" id="IPR037185">
    <property type="entry name" value="EmrE-like"/>
</dbReference>
<evidence type="ECO:0000256" key="2">
    <source>
        <dbReference type="ARBA" id="ARBA00007362"/>
    </source>
</evidence>
<feature type="transmembrane region" description="Helical" evidence="6">
    <location>
        <begin position="38"/>
        <end position="62"/>
    </location>
</feature>
<feature type="transmembrane region" description="Helical" evidence="6">
    <location>
        <begin position="100"/>
        <end position="118"/>
    </location>
</feature>
<comment type="subcellular location">
    <subcellularLocation>
        <location evidence="1">Membrane</location>
        <topology evidence="1">Multi-pass membrane protein</topology>
    </subcellularLocation>
</comment>
<dbReference type="Proteomes" id="UP000326903">
    <property type="component" value="Unassembled WGS sequence"/>
</dbReference>
<keyword evidence="3 6" id="KW-0812">Transmembrane</keyword>
<feature type="transmembrane region" description="Helical" evidence="6">
    <location>
        <begin position="285"/>
        <end position="304"/>
    </location>
</feature>
<evidence type="ECO:0000256" key="6">
    <source>
        <dbReference type="SAM" id="Phobius"/>
    </source>
</evidence>
<keyword evidence="4 6" id="KW-1133">Transmembrane helix</keyword>
<feature type="transmembrane region" description="Helical" evidence="6">
    <location>
        <begin position="74"/>
        <end position="94"/>
    </location>
</feature>
<dbReference type="Gene3D" id="1.10.3730.20">
    <property type="match status" value="1"/>
</dbReference>
<keyword evidence="5 6" id="KW-0472">Membrane</keyword>
<dbReference type="EMBL" id="VYQF01000010">
    <property type="protein sequence ID" value="KAA9035905.1"/>
    <property type="molecule type" value="Genomic_DNA"/>
</dbReference>
<dbReference type="InterPro" id="IPR050638">
    <property type="entry name" value="AA-Vitamin_Transporters"/>
</dbReference>
<protein>
    <submittedName>
        <fullName evidence="8">EamA family transporter</fullName>
    </submittedName>
</protein>